<dbReference type="InterPro" id="IPR007157">
    <property type="entry name" value="PspA_VIPP1"/>
</dbReference>
<feature type="region of interest" description="Disordered" evidence="3">
    <location>
        <begin position="243"/>
        <end position="279"/>
    </location>
</feature>
<evidence type="ECO:0000313" key="4">
    <source>
        <dbReference type="EMBL" id="CCM61978.1"/>
    </source>
</evidence>
<accession>R4YVX2</accession>
<dbReference type="HOGENOM" id="CLU_048860_0_0_11"/>
<dbReference type="STRING" id="1229780.BN381_10209"/>
<dbReference type="AlphaFoldDB" id="R4YVX2"/>
<dbReference type="Pfam" id="PF04012">
    <property type="entry name" value="PspA_IM30"/>
    <property type="match status" value="1"/>
</dbReference>
<dbReference type="OrthoDB" id="3542619at2"/>
<organism evidence="4 5">
    <name type="scientific">Candidatus Neomicrothrix parvicella RN1</name>
    <dbReference type="NCBI Taxonomy" id="1229780"/>
    <lineage>
        <taxon>Bacteria</taxon>
        <taxon>Bacillati</taxon>
        <taxon>Actinomycetota</taxon>
        <taxon>Acidimicrobiia</taxon>
        <taxon>Acidimicrobiales</taxon>
        <taxon>Microthrixaceae</taxon>
        <taxon>Candidatus Neomicrothrix</taxon>
    </lineage>
</organism>
<name>R4YVX2_9ACTN</name>
<dbReference type="Proteomes" id="UP000018291">
    <property type="component" value="Unassembled WGS sequence"/>
</dbReference>
<evidence type="ECO:0000313" key="5">
    <source>
        <dbReference type="Proteomes" id="UP000018291"/>
    </source>
</evidence>
<protein>
    <submittedName>
        <fullName evidence="4">Putative 35 kDa protein</fullName>
    </submittedName>
</protein>
<dbReference type="EMBL" id="CANL01000001">
    <property type="protein sequence ID" value="CCM61978.1"/>
    <property type="molecule type" value="Genomic_DNA"/>
</dbReference>
<keyword evidence="2" id="KW-0175">Coiled coil</keyword>
<evidence type="ECO:0000256" key="1">
    <source>
        <dbReference type="ARBA" id="ARBA00043985"/>
    </source>
</evidence>
<feature type="coiled-coil region" evidence="2">
    <location>
        <begin position="31"/>
        <end position="76"/>
    </location>
</feature>
<dbReference type="eggNOG" id="COG1842">
    <property type="taxonomic scope" value="Bacteria"/>
</dbReference>
<feature type="coiled-coil region" evidence="2">
    <location>
        <begin position="106"/>
        <end position="168"/>
    </location>
</feature>
<sequence length="279" mass="30118">MLVVVFKSIKRFWKYLTTKLNMSFDANADPKVQLEQAIAESQQQHKMLVEQAATVVANQKQTEMRLDARMDDLEKLTANARQAVLMADEATRSGDTAKATEMTSAAEAFANRLIAIEAEIEQLKGMHLQATQASDQAKAAVAQNSSKLQKKLAEKQQLLSQLDQAKMQESMNNAMTSLSATVGDDVPTLDQVREKIEGRYAKAQGVSELQGQSVESKMLEVEQATRNVEAQARLSKIRSQLGLDTGTADASAVEAAPAAQPSAAQPDAPDTGEAQPSAG</sequence>
<evidence type="ECO:0000256" key="3">
    <source>
        <dbReference type="SAM" id="MobiDB-lite"/>
    </source>
</evidence>
<keyword evidence="5" id="KW-1185">Reference proteome</keyword>
<feature type="compositionally biased region" description="Low complexity" evidence="3">
    <location>
        <begin position="248"/>
        <end position="269"/>
    </location>
</feature>
<gene>
    <name evidence="4" type="ORF">BN381_10209</name>
</gene>
<reference evidence="4 5" key="1">
    <citation type="journal article" date="2013" name="ISME J.">
        <title>Metabolic model for the filamentous 'Candidatus Microthrix parvicella' based on genomic and metagenomic analyses.</title>
        <authorList>
            <person name="Jon McIlroy S."/>
            <person name="Kristiansen R."/>
            <person name="Albertsen M."/>
            <person name="Michael Karst S."/>
            <person name="Rossetti S."/>
            <person name="Lund Nielsen J."/>
            <person name="Tandoi V."/>
            <person name="James Seviour R."/>
            <person name="Nielsen P.H."/>
        </authorList>
    </citation>
    <scope>NUCLEOTIDE SEQUENCE [LARGE SCALE GENOMIC DNA]</scope>
    <source>
        <strain evidence="4 5">RN1</strain>
    </source>
</reference>
<evidence type="ECO:0000256" key="2">
    <source>
        <dbReference type="SAM" id="Coils"/>
    </source>
</evidence>
<proteinExistence type="inferred from homology"/>
<comment type="similarity">
    <text evidence="1">Belongs to the PspA/Vipp/IM30 family.</text>
</comment>
<comment type="caution">
    <text evidence="4">The sequence shown here is derived from an EMBL/GenBank/DDBJ whole genome shotgun (WGS) entry which is preliminary data.</text>
</comment>